<dbReference type="AlphaFoldDB" id="A0A7S2S862"/>
<dbReference type="PANTHER" id="PTHR13439:SF0">
    <property type="entry name" value="TOPOISOMERASE I DAMAGE AFFECTED PROTEIN 4"/>
    <property type="match status" value="1"/>
</dbReference>
<evidence type="ECO:0000313" key="7">
    <source>
        <dbReference type="EMBL" id="CAD9691098.1"/>
    </source>
</evidence>
<dbReference type="EMBL" id="HBHI01024376">
    <property type="protein sequence ID" value="CAD9691098.1"/>
    <property type="molecule type" value="Transcribed_RNA"/>
</dbReference>
<keyword evidence="4 5" id="KW-0472">Membrane</keyword>
<reference evidence="7" key="1">
    <citation type="submission" date="2021-01" db="EMBL/GenBank/DDBJ databases">
        <authorList>
            <person name="Corre E."/>
            <person name="Pelletier E."/>
            <person name="Niang G."/>
            <person name="Scheremetjew M."/>
            <person name="Finn R."/>
            <person name="Kale V."/>
            <person name="Holt S."/>
            <person name="Cochrane G."/>
            <person name="Meng A."/>
            <person name="Brown T."/>
            <person name="Cohen L."/>
        </authorList>
    </citation>
    <scope>NUCLEOTIDE SEQUENCE</scope>
    <source>
        <strain evidence="7">CCMP1452</strain>
    </source>
</reference>
<dbReference type="PANTHER" id="PTHR13439">
    <property type="entry name" value="CT120 PROTEIN"/>
    <property type="match status" value="1"/>
</dbReference>
<evidence type="ECO:0000256" key="1">
    <source>
        <dbReference type="ARBA" id="ARBA00004141"/>
    </source>
</evidence>
<feature type="transmembrane region" description="Helical" evidence="5">
    <location>
        <begin position="223"/>
        <end position="245"/>
    </location>
</feature>
<dbReference type="InterPro" id="IPR006634">
    <property type="entry name" value="TLC-dom"/>
</dbReference>
<evidence type="ECO:0000259" key="6">
    <source>
        <dbReference type="Pfam" id="PF03798"/>
    </source>
</evidence>
<name>A0A7S2S862_9STRA</name>
<evidence type="ECO:0000256" key="5">
    <source>
        <dbReference type="SAM" id="Phobius"/>
    </source>
</evidence>
<evidence type="ECO:0000256" key="2">
    <source>
        <dbReference type="ARBA" id="ARBA00022692"/>
    </source>
</evidence>
<evidence type="ECO:0000256" key="4">
    <source>
        <dbReference type="ARBA" id="ARBA00023136"/>
    </source>
</evidence>
<feature type="transmembrane region" description="Helical" evidence="5">
    <location>
        <begin position="123"/>
        <end position="144"/>
    </location>
</feature>
<comment type="subcellular location">
    <subcellularLocation>
        <location evidence="1">Membrane</location>
        <topology evidence="1">Multi-pass membrane protein</topology>
    </subcellularLocation>
</comment>
<keyword evidence="3 5" id="KW-1133">Transmembrane helix</keyword>
<dbReference type="GO" id="GO:0055088">
    <property type="term" value="P:lipid homeostasis"/>
    <property type="evidence" value="ECO:0007669"/>
    <property type="project" value="TreeGrafter"/>
</dbReference>
<proteinExistence type="predicted"/>
<feature type="transmembrane region" description="Helical" evidence="5">
    <location>
        <begin position="84"/>
        <end position="103"/>
    </location>
</feature>
<protein>
    <recommendedName>
        <fullName evidence="6">TLC domain-containing protein</fullName>
    </recommendedName>
</protein>
<keyword evidence="2 5" id="KW-0812">Transmembrane</keyword>
<accession>A0A7S2S862</accession>
<feature type="domain" description="TLC" evidence="6">
    <location>
        <begin position="87"/>
        <end position="284"/>
    </location>
</feature>
<dbReference type="GO" id="GO:0005783">
    <property type="term" value="C:endoplasmic reticulum"/>
    <property type="evidence" value="ECO:0007669"/>
    <property type="project" value="TreeGrafter"/>
</dbReference>
<feature type="transmembrane region" description="Helical" evidence="5">
    <location>
        <begin position="257"/>
        <end position="281"/>
    </location>
</feature>
<dbReference type="GO" id="GO:0016020">
    <property type="term" value="C:membrane"/>
    <property type="evidence" value="ECO:0007669"/>
    <property type="project" value="UniProtKB-SubCell"/>
</dbReference>
<dbReference type="Pfam" id="PF03798">
    <property type="entry name" value="TRAM_LAG1_CLN8"/>
    <property type="match status" value="1"/>
</dbReference>
<gene>
    <name evidence="7" type="ORF">EANT1437_LOCUS12497</name>
</gene>
<sequence>MSEEKKDYLVCDDDDNSEDYKITPQFQKSLSWPRRRSRSEPRCMKIERRRLLFEDYFRVEKDTKILLPGVPRQDDDWARDTHDFFNLVILIPIVVLNIMNWNWEQMLSNKRKKPIESTWTGDYFMEFWKVTMFYFIVDLLWVCIIPRCVKSPTTIIQHHIVTIIYLTVPYLYPQCQWCMGACLSVEINTWFLIARRVLNTMGLSPWTIDLPFLFSVRLKLISFFFYVTWVAIRCILYPILLIPFWEISVQESLRQGTWIHLPSLICPIHSVFCVLNAKWTYDLFMSKLRQMKRKGRENHANKFL</sequence>
<organism evidence="7">
    <name type="scientific">Eucampia antarctica</name>
    <dbReference type="NCBI Taxonomy" id="49252"/>
    <lineage>
        <taxon>Eukaryota</taxon>
        <taxon>Sar</taxon>
        <taxon>Stramenopiles</taxon>
        <taxon>Ochrophyta</taxon>
        <taxon>Bacillariophyta</taxon>
        <taxon>Mediophyceae</taxon>
        <taxon>Biddulphiophycidae</taxon>
        <taxon>Hemiaulales</taxon>
        <taxon>Hemiaulaceae</taxon>
        <taxon>Eucampia</taxon>
    </lineage>
</organism>
<dbReference type="InterPro" id="IPR050846">
    <property type="entry name" value="TLCD"/>
</dbReference>
<evidence type="ECO:0000256" key="3">
    <source>
        <dbReference type="ARBA" id="ARBA00022989"/>
    </source>
</evidence>